<feature type="binding site" evidence="10">
    <location>
        <begin position="212"/>
        <end position="220"/>
    </location>
    <ligand>
        <name>GTP</name>
        <dbReference type="ChEBI" id="CHEBI:37565"/>
    </ligand>
</feature>
<dbReference type="InterPro" id="IPR027417">
    <property type="entry name" value="P-loop_NTPase"/>
</dbReference>
<keyword evidence="4 10" id="KW-0699">rRNA-binding</keyword>
<sequence>MKSNSSDGSGRSVHSLALLGWSKFFQENYDLLKEIKGKIARVTGVRKNMLLVSDGSSEWLTTIGGTFFHGVVERFPAIGDWVLVKDSVITYVLPRKNALSRGASGSQDAMGNACKEQLIATNLETVFVVCGLDHDFNPRRIERYITLAYNCGINPVVVLTKGDLHDEPEQFVVEVESLVFGVPVLLLSKEDPTGLTQLTEYLYKGESVALIGSSGAGKSTLINRLAGENLQQTGEISKSVGKGKHTTTSRDLLVLPCGSIVIDNPGIREIAFWGNGGGLDTAFSDIESLAQLCRFADCTHMNEPACAVRKAVEKGELEEARLVSYQKMRRELEYLEERQHKSSERIEKERWKDVALKIKAMKKKRPHG</sequence>
<evidence type="ECO:0000259" key="12">
    <source>
        <dbReference type="PROSITE" id="PS51721"/>
    </source>
</evidence>
<dbReference type="STRING" id="1121457.SAMN02745161_1384"/>
<dbReference type="GO" id="GO:0042274">
    <property type="term" value="P:ribosomal small subunit biogenesis"/>
    <property type="evidence" value="ECO:0007669"/>
    <property type="project" value="UniProtKB-UniRule"/>
</dbReference>
<evidence type="ECO:0000256" key="9">
    <source>
        <dbReference type="ARBA" id="ARBA00023134"/>
    </source>
</evidence>
<evidence type="ECO:0000259" key="11">
    <source>
        <dbReference type="PROSITE" id="PS50936"/>
    </source>
</evidence>
<dbReference type="Gene3D" id="1.10.40.50">
    <property type="entry name" value="Probable gtpase engc, domain 3"/>
    <property type="match status" value="1"/>
</dbReference>
<evidence type="ECO:0000313" key="13">
    <source>
        <dbReference type="EMBL" id="SIN96235.1"/>
    </source>
</evidence>
<dbReference type="NCBIfam" id="TIGR00157">
    <property type="entry name" value="ribosome small subunit-dependent GTPase A"/>
    <property type="match status" value="1"/>
</dbReference>
<feature type="binding site" evidence="10">
    <location>
        <begin position="160"/>
        <end position="163"/>
    </location>
    <ligand>
        <name>GTP</name>
        <dbReference type="ChEBI" id="CHEBI:37565"/>
    </ligand>
</feature>
<dbReference type="GO" id="GO:0046872">
    <property type="term" value="F:metal ion binding"/>
    <property type="evidence" value="ECO:0007669"/>
    <property type="project" value="UniProtKB-KW"/>
</dbReference>
<dbReference type="Proteomes" id="UP000184694">
    <property type="component" value="Unassembled WGS sequence"/>
</dbReference>
<evidence type="ECO:0000313" key="14">
    <source>
        <dbReference type="Proteomes" id="UP000184694"/>
    </source>
</evidence>
<evidence type="ECO:0000256" key="10">
    <source>
        <dbReference type="HAMAP-Rule" id="MF_01820"/>
    </source>
</evidence>
<comment type="subunit">
    <text evidence="10">Monomer. Associates with 30S ribosomal subunit, binds 16S rRNA.</text>
</comment>
<dbReference type="PRINTS" id="PR00326">
    <property type="entry name" value="GTP1OBG"/>
</dbReference>
<evidence type="ECO:0000256" key="1">
    <source>
        <dbReference type="ARBA" id="ARBA00022490"/>
    </source>
</evidence>
<feature type="binding site" evidence="10">
    <location>
        <position position="300"/>
    </location>
    <ligand>
        <name>Zn(2+)</name>
        <dbReference type="ChEBI" id="CHEBI:29105"/>
    </ligand>
</feature>
<dbReference type="HAMAP" id="MF_01820">
    <property type="entry name" value="GTPase_RsgA"/>
    <property type="match status" value="1"/>
</dbReference>
<feature type="binding site" evidence="10">
    <location>
        <position position="298"/>
    </location>
    <ligand>
        <name>Zn(2+)</name>
        <dbReference type="ChEBI" id="CHEBI:29105"/>
    </ligand>
</feature>
<dbReference type="EC" id="3.6.1.-" evidence="10"/>
<comment type="function">
    <text evidence="10">One of several proteins that assist in the late maturation steps of the functional core of the 30S ribosomal subunit. Helps release RbfA from mature subunits. May play a role in the assembly of ribosomal proteins into the subunit. Circularly permuted GTPase that catalyzes slow GTP hydrolysis, GTPase activity is stimulated by the 30S ribosomal subunit.</text>
</comment>
<dbReference type="PROSITE" id="PS51721">
    <property type="entry name" value="G_CP"/>
    <property type="match status" value="1"/>
</dbReference>
<evidence type="ECO:0000256" key="7">
    <source>
        <dbReference type="ARBA" id="ARBA00022833"/>
    </source>
</evidence>
<dbReference type="InterPro" id="IPR004881">
    <property type="entry name" value="Ribosome_biogen_GTPase_RsgA"/>
</dbReference>
<keyword evidence="1 10" id="KW-0963">Cytoplasm</keyword>
<feature type="domain" description="EngC GTPase" evidence="11">
    <location>
        <begin position="120"/>
        <end position="268"/>
    </location>
</feature>
<comment type="cofactor">
    <cofactor evidence="10">
        <name>Zn(2+)</name>
        <dbReference type="ChEBI" id="CHEBI:29105"/>
    </cofactor>
    <text evidence="10">Binds 1 zinc ion per subunit.</text>
</comment>
<dbReference type="AlphaFoldDB" id="A0A1N6FLV4"/>
<organism evidence="13 14">
    <name type="scientific">Halodesulfovibrio marinisediminis DSM 17456</name>
    <dbReference type="NCBI Taxonomy" id="1121457"/>
    <lineage>
        <taxon>Bacteria</taxon>
        <taxon>Pseudomonadati</taxon>
        <taxon>Thermodesulfobacteriota</taxon>
        <taxon>Desulfovibrionia</taxon>
        <taxon>Desulfovibrionales</taxon>
        <taxon>Desulfovibrionaceae</taxon>
        <taxon>Halodesulfovibrio</taxon>
    </lineage>
</organism>
<dbReference type="GO" id="GO:0005525">
    <property type="term" value="F:GTP binding"/>
    <property type="evidence" value="ECO:0007669"/>
    <property type="project" value="UniProtKB-UniRule"/>
</dbReference>
<proteinExistence type="inferred from homology"/>
<dbReference type="CDD" id="cd01854">
    <property type="entry name" value="YjeQ_EngC"/>
    <property type="match status" value="1"/>
</dbReference>
<reference evidence="14" key="1">
    <citation type="submission" date="2016-11" db="EMBL/GenBank/DDBJ databases">
        <authorList>
            <person name="Varghese N."/>
            <person name="Submissions S."/>
        </authorList>
    </citation>
    <scope>NUCLEOTIDE SEQUENCE [LARGE SCALE GENOMIC DNA]</scope>
    <source>
        <strain evidence="14">DSM 17456</strain>
    </source>
</reference>
<keyword evidence="9 10" id="KW-0342">GTP-binding</keyword>
<keyword evidence="5 10" id="KW-0547">Nucleotide-binding</keyword>
<evidence type="ECO:0000256" key="3">
    <source>
        <dbReference type="ARBA" id="ARBA00022723"/>
    </source>
</evidence>
<dbReference type="GO" id="GO:0019843">
    <property type="term" value="F:rRNA binding"/>
    <property type="evidence" value="ECO:0007669"/>
    <property type="project" value="UniProtKB-KW"/>
</dbReference>
<keyword evidence="6 10" id="KW-0378">Hydrolase</keyword>
<accession>A0A1N6FLV4</accession>
<keyword evidence="3 10" id="KW-0479">Metal-binding</keyword>
<keyword evidence="14" id="KW-1185">Reference proteome</keyword>
<dbReference type="InterPro" id="IPR006073">
    <property type="entry name" value="GTP-bd"/>
</dbReference>
<evidence type="ECO:0000256" key="2">
    <source>
        <dbReference type="ARBA" id="ARBA00022517"/>
    </source>
</evidence>
<dbReference type="SUPFAM" id="SSF52540">
    <property type="entry name" value="P-loop containing nucleoside triphosphate hydrolases"/>
    <property type="match status" value="1"/>
</dbReference>
<gene>
    <name evidence="10" type="primary">rsgA</name>
    <name evidence="13" type="ORF">SAMN02745161_1384</name>
</gene>
<dbReference type="Gene3D" id="3.40.50.300">
    <property type="entry name" value="P-loop containing nucleotide triphosphate hydrolases"/>
    <property type="match status" value="1"/>
</dbReference>
<feature type="binding site" evidence="10">
    <location>
        <position position="293"/>
    </location>
    <ligand>
        <name>Zn(2+)</name>
        <dbReference type="ChEBI" id="CHEBI:29105"/>
    </ligand>
</feature>
<dbReference type="GO" id="GO:0003924">
    <property type="term" value="F:GTPase activity"/>
    <property type="evidence" value="ECO:0007669"/>
    <property type="project" value="UniProtKB-UniRule"/>
</dbReference>
<dbReference type="PANTHER" id="PTHR32120">
    <property type="entry name" value="SMALL RIBOSOMAL SUBUNIT BIOGENESIS GTPASE RSGA"/>
    <property type="match status" value="1"/>
</dbReference>
<dbReference type="RefSeq" id="WP_074216202.1">
    <property type="nucleotide sequence ID" value="NZ_FSRG01000004.1"/>
</dbReference>
<evidence type="ECO:0000256" key="8">
    <source>
        <dbReference type="ARBA" id="ARBA00022884"/>
    </source>
</evidence>
<evidence type="ECO:0000256" key="6">
    <source>
        <dbReference type="ARBA" id="ARBA00022801"/>
    </source>
</evidence>
<dbReference type="Pfam" id="PF03193">
    <property type="entry name" value="RsgA_GTPase"/>
    <property type="match status" value="1"/>
</dbReference>
<evidence type="ECO:0000256" key="5">
    <source>
        <dbReference type="ARBA" id="ARBA00022741"/>
    </source>
</evidence>
<comment type="similarity">
    <text evidence="10">Belongs to the TRAFAC class YlqF/YawG GTPase family. RsgA subfamily.</text>
</comment>
<feature type="binding site" evidence="10">
    <location>
        <position position="306"/>
    </location>
    <ligand>
        <name>Zn(2+)</name>
        <dbReference type="ChEBI" id="CHEBI:29105"/>
    </ligand>
</feature>
<dbReference type="InterPro" id="IPR010914">
    <property type="entry name" value="RsgA_GTPase_dom"/>
</dbReference>
<dbReference type="PROSITE" id="PS50936">
    <property type="entry name" value="ENGC_GTPASE"/>
    <property type="match status" value="1"/>
</dbReference>
<dbReference type="PANTHER" id="PTHR32120:SF10">
    <property type="entry name" value="SMALL RIBOSOMAL SUBUNIT BIOGENESIS GTPASE RSGA"/>
    <property type="match status" value="1"/>
</dbReference>
<comment type="subcellular location">
    <subcellularLocation>
        <location evidence="10">Cytoplasm</location>
    </subcellularLocation>
</comment>
<dbReference type="EMBL" id="FSRG01000004">
    <property type="protein sequence ID" value="SIN96235.1"/>
    <property type="molecule type" value="Genomic_DNA"/>
</dbReference>
<name>A0A1N6FLV4_9BACT</name>
<protein>
    <recommendedName>
        <fullName evidence="10">Small ribosomal subunit biogenesis GTPase RsgA</fullName>
        <ecNumber evidence="10">3.6.1.-</ecNumber>
    </recommendedName>
</protein>
<feature type="domain" description="CP-type G" evidence="12">
    <location>
        <begin position="115"/>
        <end position="270"/>
    </location>
</feature>
<keyword evidence="8 10" id="KW-0694">RNA-binding</keyword>
<keyword evidence="7 10" id="KW-0862">Zinc</keyword>
<dbReference type="GO" id="GO:0005737">
    <property type="term" value="C:cytoplasm"/>
    <property type="evidence" value="ECO:0007669"/>
    <property type="project" value="UniProtKB-SubCell"/>
</dbReference>
<evidence type="ECO:0000256" key="4">
    <source>
        <dbReference type="ARBA" id="ARBA00022730"/>
    </source>
</evidence>
<keyword evidence="2 10" id="KW-0690">Ribosome biogenesis</keyword>
<dbReference type="InterPro" id="IPR030378">
    <property type="entry name" value="G_CP_dom"/>
</dbReference>